<dbReference type="EMBL" id="SSWL01000025">
    <property type="protein sequence ID" value="THJ26040.1"/>
    <property type="molecule type" value="Genomic_DNA"/>
</dbReference>
<proteinExistence type="predicted"/>
<dbReference type="Pfam" id="PF18144">
    <property type="entry name" value="SMODS"/>
    <property type="match status" value="1"/>
</dbReference>
<evidence type="ECO:0000256" key="1">
    <source>
        <dbReference type="ARBA" id="ARBA00023118"/>
    </source>
</evidence>
<dbReference type="InterPro" id="IPR006116">
    <property type="entry name" value="NT_2-5OAS_ClassI-CCAase"/>
</dbReference>
<keyword evidence="2" id="KW-0808">Transferase</keyword>
<sequence>MRKGYDYSINAKARETITMRYKRITEAVNRRFWNYVNDAAHSLYVGSYGRGAAINTSDIDILMLLPDAARKRFDAYAQNGQSAILQVVKDSIRETYATSNIRADGQVVKIIFTDGTKFEVVPSFKNRWPARDFTYPDANMGGRWLSTNLKAEQDAMDSKNKETNGSLKNLCKRIRYIRDAYYKSYHLSGIVIDSFVYDAIGRSQWPDGGIELTERQYARMLLSRFSMVSACGRLNATGSRQEVDTRSSLDGLGKVLTCMAK</sequence>
<dbReference type="Gene3D" id="3.30.460.10">
    <property type="entry name" value="Beta Polymerase, domain 2"/>
    <property type="match status" value="1"/>
</dbReference>
<reference evidence="2 3" key="1">
    <citation type="submission" date="2019-04" db="EMBL/GenBank/DDBJ databases">
        <title>Genome Announcement To Ensure Probiotic Safety of Bifidobacterium longum subsp infantis UBBI-01.</title>
        <authorList>
            <person name="Sulthana A."/>
            <person name="Lakshmi S.G."/>
            <person name="Madempudi R.S."/>
        </authorList>
    </citation>
    <scope>NUCLEOTIDE SEQUENCE [LARGE SCALE GENOMIC DNA]</scope>
    <source>
        <strain evidence="2 3">UBBI-01</strain>
    </source>
</reference>
<dbReference type="RefSeq" id="WP_136501136.1">
    <property type="nucleotide sequence ID" value="NZ_SSWL01000025.1"/>
</dbReference>
<accession>A0A4S5B2T6</accession>
<dbReference type="CDD" id="cd05400">
    <property type="entry name" value="NT_2-5OAS_ClassI-CCAase"/>
    <property type="match status" value="1"/>
</dbReference>
<dbReference type="GO" id="GO:0051607">
    <property type="term" value="P:defense response to virus"/>
    <property type="evidence" value="ECO:0007669"/>
    <property type="project" value="UniProtKB-KW"/>
</dbReference>
<evidence type="ECO:0000313" key="2">
    <source>
        <dbReference type="EMBL" id="THJ26040.1"/>
    </source>
</evidence>
<dbReference type="SUPFAM" id="SSF81301">
    <property type="entry name" value="Nucleotidyltransferase"/>
    <property type="match status" value="1"/>
</dbReference>
<dbReference type="Proteomes" id="UP000306697">
    <property type="component" value="Unassembled WGS sequence"/>
</dbReference>
<comment type="caution">
    <text evidence="2">The sequence shown here is derived from an EMBL/GenBank/DDBJ whole genome shotgun (WGS) entry which is preliminary data.</text>
</comment>
<dbReference type="InterPro" id="IPR043519">
    <property type="entry name" value="NT_sf"/>
</dbReference>
<gene>
    <name evidence="2" type="ORF">E6L38_12135</name>
</gene>
<name>A0A4S5B2T6_BIFLI</name>
<protein>
    <submittedName>
        <fullName evidence="2">Nucleotidyltransferase</fullName>
    </submittedName>
</protein>
<dbReference type="GO" id="GO:0016779">
    <property type="term" value="F:nucleotidyltransferase activity"/>
    <property type="evidence" value="ECO:0007669"/>
    <property type="project" value="InterPro"/>
</dbReference>
<evidence type="ECO:0000313" key="3">
    <source>
        <dbReference type="Proteomes" id="UP000306697"/>
    </source>
</evidence>
<dbReference type="AlphaFoldDB" id="A0A4S5B2T6"/>
<keyword evidence="1" id="KW-0051">Antiviral defense</keyword>
<organism evidence="2 3">
    <name type="scientific">Bifidobacterium longum subsp. infantis</name>
    <dbReference type="NCBI Taxonomy" id="1682"/>
    <lineage>
        <taxon>Bacteria</taxon>
        <taxon>Bacillati</taxon>
        <taxon>Actinomycetota</taxon>
        <taxon>Actinomycetes</taxon>
        <taxon>Bifidobacteriales</taxon>
        <taxon>Bifidobacteriaceae</taxon>
        <taxon>Bifidobacterium</taxon>
    </lineage>
</organism>